<accession>A0A1F6MRG2</accession>
<dbReference type="CDD" id="cd02980">
    <property type="entry name" value="TRX_Fd_family"/>
    <property type="match status" value="1"/>
</dbReference>
<dbReference type="SUPFAM" id="SSF52833">
    <property type="entry name" value="Thioredoxin-like"/>
    <property type="match status" value="1"/>
</dbReference>
<dbReference type="EMBL" id="MFQE01000005">
    <property type="protein sequence ID" value="OGH74013.1"/>
    <property type="molecule type" value="Genomic_DNA"/>
</dbReference>
<evidence type="ECO:0000313" key="1">
    <source>
        <dbReference type="EMBL" id="OGH74013.1"/>
    </source>
</evidence>
<organism evidence="1 2">
    <name type="scientific">Candidatus Magasanikbacteria bacterium RIFCSPHIGHO2_02_FULL_51_14</name>
    <dbReference type="NCBI Taxonomy" id="1798683"/>
    <lineage>
        <taxon>Bacteria</taxon>
        <taxon>Candidatus Magasanikiibacteriota</taxon>
    </lineage>
</organism>
<dbReference type="Pfam" id="PF01257">
    <property type="entry name" value="2Fe-2S_thioredx"/>
    <property type="match status" value="1"/>
</dbReference>
<dbReference type="STRING" id="1798683.A3C90_00865"/>
<comment type="caution">
    <text evidence="1">The sequence shown here is derived from an EMBL/GenBank/DDBJ whole genome shotgun (WGS) entry which is preliminary data.</text>
</comment>
<dbReference type="InterPro" id="IPR036249">
    <property type="entry name" value="Thioredoxin-like_sf"/>
</dbReference>
<dbReference type="AlphaFoldDB" id="A0A1F6MRG2"/>
<evidence type="ECO:0000313" key="2">
    <source>
        <dbReference type="Proteomes" id="UP000177457"/>
    </source>
</evidence>
<dbReference type="Proteomes" id="UP000177457">
    <property type="component" value="Unassembled WGS sequence"/>
</dbReference>
<evidence type="ECO:0008006" key="3">
    <source>
        <dbReference type="Google" id="ProtNLM"/>
    </source>
</evidence>
<reference evidence="1 2" key="1">
    <citation type="journal article" date="2016" name="Nat. Commun.">
        <title>Thousands of microbial genomes shed light on interconnected biogeochemical processes in an aquifer system.</title>
        <authorList>
            <person name="Anantharaman K."/>
            <person name="Brown C.T."/>
            <person name="Hug L.A."/>
            <person name="Sharon I."/>
            <person name="Castelle C.J."/>
            <person name="Probst A.J."/>
            <person name="Thomas B.C."/>
            <person name="Singh A."/>
            <person name="Wilkins M.J."/>
            <person name="Karaoz U."/>
            <person name="Brodie E.L."/>
            <person name="Williams K.H."/>
            <person name="Hubbard S.S."/>
            <person name="Banfield J.F."/>
        </authorList>
    </citation>
    <scope>NUCLEOTIDE SEQUENCE [LARGE SCALE GENOMIC DNA]</scope>
</reference>
<protein>
    <recommendedName>
        <fullName evidence="3">NADH dehydrogenase</fullName>
    </recommendedName>
</protein>
<sequence length="125" mass="14419">MNESNEFERNQIRFNSVKFVSSVFYFSMHGNGKKIYICQGRWCRELGSERILEKVKEKLTSDDVEVSGCRCTGYCERGVSVIVDGKIVHDVTEENVFDKIADTTEHRDLHAPVEVEIEDLLEIKD</sequence>
<proteinExistence type="predicted"/>
<dbReference type="Gene3D" id="3.40.30.10">
    <property type="entry name" value="Glutaredoxin"/>
    <property type="match status" value="1"/>
</dbReference>
<name>A0A1F6MRG2_9BACT</name>
<gene>
    <name evidence="1" type="ORF">A3C90_00865</name>
</gene>